<dbReference type="Pfam" id="PF11020">
    <property type="entry name" value="DUF2610"/>
    <property type="match status" value="1"/>
</dbReference>
<dbReference type="SUPFAM" id="SSF52129">
    <property type="entry name" value="Caspase-like"/>
    <property type="match status" value="1"/>
</dbReference>
<feature type="domain" description="Peptidase C14 caspase" evidence="1">
    <location>
        <begin position="71"/>
        <end position="303"/>
    </location>
</feature>
<dbReference type="InterPro" id="IPR011990">
    <property type="entry name" value="TPR-like_helical_dom_sf"/>
</dbReference>
<dbReference type="Pfam" id="PF08238">
    <property type="entry name" value="Sel1"/>
    <property type="match status" value="7"/>
</dbReference>
<proteinExistence type="predicted"/>
<name>A0ABM7YNE5_9BURK</name>
<dbReference type="EMBL" id="AP025730">
    <property type="protein sequence ID" value="BDI05993.1"/>
    <property type="molecule type" value="Genomic_DNA"/>
</dbReference>
<dbReference type="SMART" id="SM00671">
    <property type="entry name" value="SEL1"/>
    <property type="match status" value="7"/>
</dbReference>
<sequence length="775" mass="83209">MSNIPARSRVGRPFPFAALGLRGSNGGCTSERIGACPPHRGVHRCLAGWLLVLLVWLIGGQQIAHAGPAGRLALIVGNSDYGGLLWDVPTAQEDARLIQTTLKEFNFDSTLLLNGSRAQLETAVEQLARRVGDLAPGTFPTVLVYFSGRAAPSEGEQESMLLPAGSKLRWPAAEEGVTLPEGTRAGWIVDRLTRAGAARVLLLLDASRPLPLRLRRQGSAKTGIAALPAFASARADTPAADIFIGASAQPGQEGVDNVFGRHSYFSRAIAGALAIPGLSFSDAFLVARERVKADTGGRQIPASTGNGGFVLRSVSDWNQLSHGAIQAVLRTRSLLDLEVDLQRGDGYAAHFLGLAHWDGVGGAKKDLALAEKYFRKGAELRIGSSANALGYLYASGERGPPDYVEAIKWYGIGVELGAAIAMSNLGFLYQKGQGVPKDALQAERLYKLAAAQGSPRGYWNLGWLYYSDEHGLKNLPQARALHERALSGGYLQVAVSLSQGIREGFLGKPDPTEADRILQQAADQGCATCWTEIGNLLSRKDDSPESVNRSAQAYRKGAEAGDSVAMVALGRRYISGLGVAKDNHHAFLWFQKADVAGNIEGTGSLGLLLAGGEIEKDPERAAELLRKALALELDPKRRFSTDVINYWKYGAALAKLHEAGAISGASPAEAKRLYARYGNGTGWKRFTIPIDCGGDKKVSHYIYLVDWERDEPPTEEQAEWLKSERGCTIPADVIDSFRKLYVIAKENKVKYTDLAVYALGKTEPINAASGNGPSK</sequence>
<dbReference type="RefSeq" id="WP_251969317.1">
    <property type="nucleotide sequence ID" value="NZ_AP025730.1"/>
</dbReference>
<evidence type="ECO:0000259" key="1">
    <source>
        <dbReference type="Pfam" id="PF00656"/>
    </source>
</evidence>
<dbReference type="Pfam" id="PF00656">
    <property type="entry name" value="Peptidase_C14"/>
    <property type="match status" value="1"/>
</dbReference>
<organism evidence="2 3">
    <name type="scientific">Sphaerotilus microaerophilus</name>
    <dbReference type="NCBI Taxonomy" id="2914710"/>
    <lineage>
        <taxon>Bacteria</taxon>
        <taxon>Pseudomonadati</taxon>
        <taxon>Pseudomonadota</taxon>
        <taxon>Betaproteobacteria</taxon>
        <taxon>Burkholderiales</taxon>
        <taxon>Sphaerotilaceae</taxon>
        <taxon>Sphaerotilus</taxon>
    </lineage>
</organism>
<reference evidence="2" key="1">
    <citation type="submission" date="2022-04" db="EMBL/GenBank/DDBJ databases">
        <title>Whole genome sequence of Sphaerotilus sp. FB-5.</title>
        <authorList>
            <person name="Takeda M."/>
            <person name="Narihara S."/>
            <person name="Akimoto M."/>
            <person name="Akimoto R."/>
            <person name="Nishiyashiki S."/>
            <person name="Murakami T."/>
        </authorList>
    </citation>
    <scope>NUCLEOTIDE SEQUENCE</scope>
    <source>
        <strain evidence="2">FB-5</strain>
    </source>
</reference>
<accession>A0ABM7YNE5</accession>
<dbReference type="PANTHER" id="PTHR11102:SF160">
    <property type="entry name" value="ERAD-ASSOCIATED E3 UBIQUITIN-PROTEIN LIGASE COMPONENT HRD3"/>
    <property type="match status" value="1"/>
</dbReference>
<protein>
    <recommendedName>
        <fullName evidence="1">Peptidase C14 caspase domain-containing protein</fullName>
    </recommendedName>
</protein>
<dbReference type="InterPro" id="IPR029030">
    <property type="entry name" value="Caspase-like_dom_sf"/>
</dbReference>
<dbReference type="InterPro" id="IPR006597">
    <property type="entry name" value="Sel1-like"/>
</dbReference>
<dbReference type="InterPro" id="IPR021277">
    <property type="entry name" value="DUF2610"/>
</dbReference>
<dbReference type="SUPFAM" id="SSF81901">
    <property type="entry name" value="HCP-like"/>
    <property type="match status" value="2"/>
</dbReference>
<dbReference type="PANTHER" id="PTHR11102">
    <property type="entry name" value="SEL-1-LIKE PROTEIN"/>
    <property type="match status" value="1"/>
</dbReference>
<evidence type="ECO:0000313" key="2">
    <source>
        <dbReference type="EMBL" id="BDI05993.1"/>
    </source>
</evidence>
<keyword evidence="3" id="KW-1185">Reference proteome</keyword>
<evidence type="ECO:0000313" key="3">
    <source>
        <dbReference type="Proteomes" id="UP001057498"/>
    </source>
</evidence>
<dbReference type="Gene3D" id="1.25.40.10">
    <property type="entry name" value="Tetratricopeptide repeat domain"/>
    <property type="match status" value="1"/>
</dbReference>
<dbReference type="InterPro" id="IPR050767">
    <property type="entry name" value="Sel1_AlgK"/>
</dbReference>
<dbReference type="Gene3D" id="3.40.50.1460">
    <property type="match status" value="1"/>
</dbReference>
<dbReference type="InterPro" id="IPR011600">
    <property type="entry name" value="Pept_C14_caspase"/>
</dbReference>
<dbReference type="Proteomes" id="UP001057498">
    <property type="component" value="Chromosome"/>
</dbReference>
<gene>
    <name evidence="2" type="ORF">CATMQ487_29630</name>
</gene>